<dbReference type="PROSITE" id="PS51257">
    <property type="entry name" value="PROKAR_LIPOPROTEIN"/>
    <property type="match status" value="1"/>
</dbReference>
<accession>A0A5B8YA16</accession>
<sequence>MHFKRRLIGLLSCLAAAATLTACGGGEELTCGPGTQAMDGECALTDDGCADGTVLAEDGTCVPESGACAEGTTFDAEQGKCIVNTEITCGEGTVAQDGICVVETPTTCGPNTERDANSGECIITDAACTVGTAYDSDSDSCMPTDEVCAEGTHFSVDDAVCMPDAQCQEGDIILNGLCATHAEELAANADHAEAQPVSDPADITLKAAGEQYVFTGTIAAPADHDADGTLDQDADVYNFSADAGTWMEIALQSTGMPAPGFKLASADGTWVRYSPFDTSAARQIMIPKSGDYTLTILPSIVMQSDGAVGPLGGDDWGYVGTFEKIDAPTSVPQGDMLTNGVSGEFSTLTDNFFEITDLPQDGLVKVQFAELSDDIDAEVVVWGDAPNAFYNFPISASGEAFIKVPDASSVYVLVDYVRKRGSQDSFATGAATSLNAFALGSIPADSEASTPTTTVAGDDTLYVTFRASADQFLELTHDNANSQNGHLTLYRVDGSVAVPELNVGTYSSDFVSHRALYQYTTNPDAFYVLEVVSAYGNDMEDQSITVASKSPIDLGQVGIGSSVSHTGGAMRRKQKDWGFVEFPAETRLELASSVTSDEMFARITLEFWDDSGESMGTLSQTRQMVLMPGTYKFAVAPTGGDIADYNFDLTANLPPIREGAEPNDTPANATPMPIGRDLVGTLAGTDVDVWQVDLAQDMASDEVFVAEIAHTSGGSWIGTKPYGCKLLDSTGAELIATPETSEGCVIVTDGLTTGTYYIEVTNPTPDEHGYAGEVSIVAGTMLAESNDTTATATTTIFADLTSGDSFFGETPDATDVDYLEFTVNSAIATDKALIIYPMLYTESPGTIYWAIEDSMGNVVTSGPMQQGPLVVPSASLPTGTYYVGVAWPSPRAGQTGVYSFHAAVDTPPSGGK</sequence>
<gene>
    <name evidence="2" type="ORF">FIV42_14965</name>
</gene>
<protein>
    <recommendedName>
        <fullName evidence="4">Peptidase C-terminal archaeal/bacterial domain-containing protein</fullName>
    </recommendedName>
</protein>
<dbReference type="Proteomes" id="UP000315995">
    <property type="component" value="Chromosome"/>
</dbReference>
<evidence type="ECO:0000313" key="3">
    <source>
        <dbReference type="Proteomes" id="UP000315995"/>
    </source>
</evidence>
<evidence type="ECO:0000256" key="1">
    <source>
        <dbReference type="SAM" id="SignalP"/>
    </source>
</evidence>
<name>A0A4Y6PUJ5_PERCE</name>
<reference evidence="2 3" key="1">
    <citation type="submission" date="2019-06" db="EMBL/GenBank/DDBJ databases">
        <title>Persicimonas caeni gen. nov., sp. nov., a predatory bacterium isolated from solar saltern.</title>
        <authorList>
            <person name="Wang S."/>
        </authorList>
    </citation>
    <scope>NUCLEOTIDE SEQUENCE [LARGE SCALE GENOMIC DNA]</scope>
    <source>
        <strain evidence="2 3">YN101</strain>
    </source>
</reference>
<evidence type="ECO:0008006" key="4">
    <source>
        <dbReference type="Google" id="ProtNLM"/>
    </source>
</evidence>
<feature type="chain" id="PRO_5030106472" description="Peptidase C-terminal archaeal/bacterial domain-containing protein" evidence="1">
    <location>
        <begin position="23"/>
        <end position="912"/>
    </location>
</feature>
<organism evidence="2 3">
    <name type="scientific">Persicimonas caeni</name>
    <dbReference type="NCBI Taxonomy" id="2292766"/>
    <lineage>
        <taxon>Bacteria</taxon>
        <taxon>Deltaproteobacteria</taxon>
        <taxon>Bradymonadales</taxon>
        <taxon>Bradymonadaceae</taxon>
        <taxon>Persicimonas</taxon>
    </lineage>
</organism>
<proteinExistence type="predicted"/>
<dbReference type="AlphaFoldDB" id="A0A4Y6PUJ5"/>
<dbReference type="Gene3D" id="2.60.120.380">
    <property type="match status" value="2"/>
</dbReference>
<dbReference type="RefSeq" id="WP_141198470.1">
    <property type="nucleotide sequence ID" value="NZ_CP041186.1"/>
</dbReference>
<accession>A0A4Y6PUJ5</accession>
<keyword evidence="3" id="KW-1185">Reference proteome</keyword>
<feature type="signal peptide" evidence="1">
    <location>
        <begin position="1"/>
        <end position="22"/>
    </location>
</feature>
<keyword evidence="1" id="KW-0732">Signal</keyword>
<evidence type="ECO:0000313" key="2">
    <source>
        <dbReference type="EMBL" id="QDG51992.1"/>
    </source>
</evidence>
<dbReference type="OrthoDB" id="5477731at2"/>
<dbReference type="EMBL" id="CP041186">
    <property type="protein sequence ID" value="QDG51992.1"/>
    <property type="molecule type" value="Genomic_DNA"/>
</dbReference>